<dbReference type="InterPro" id="IPR050953">
    <property type="entry name" value="N4_N6_ade-DNA_methylase"/>
</dbReference>
<dbReference type="Gene3D" id="3.40.50.150">
    <property type="entry name" value="Vaccinia Virus protein VP39"/>
    <property type="match status" value="1"/>
</dbReference>
<protein>
    <recommendedName>
        <fullName evidence="1">site-specific DNA-methyltransferase (adenine-specific)</fullName>
        <ecNumber evidence="1">2.1.1.72</ecNumber>
    </recommendedName>
</protein>
<dbReference type="PROSITE" id="PS00092">
    <property type="entry name" value="N6_MTASE"/>
    <property type="match status" value="1"/>
</dbReference>
<dbReference type="EMBL" id="JAEQMY010000008">
    <property type="protein sequence ID" value="MBL0403840.1"/>
    <property type="molecule type" value="Genomic_DNA"/>
</dbReference>
<dbReference type="EC" id="2.1.1.72" evidence="1"/>
<dbReference type="GO" id="GO:0006304">
    <property type="term" value="P:DNA modification"/>
    <property type="evidence" value="ECO:0007669"/>
    <property type="project" value="InterPro"/>
</dbReference>
<name>A0A936ZA61_9HYPH</name>
<dbReference type="PRINTS" id="PR00507">
    <property type="entry name" value="N12N6MTFRASE"/>
</dbReference>
<proteinExistence type="predicted"/>
<dbReference type="GO" id="GO:0009007">
    <property type="term" value="F:site-specific DNA-methyltransferase (adenine-specific) activity"/>
    <property type="evidence" value="ECO:0007669"/>
    <property type="project" value="UniProtKB-EC"/>
</dbReference>
<dbReference type="Proteomes" id="UP000605848">
    <property type="component" value="Unassembled WGS sequence"/>
</dbReference>
<gene>
    <name evidence="8" type="primary">pglX</name>
    <name evidence="8" type="ORF">JKG68_07685</name>
</gene>
<evidence type="ECO:0000313" key="8">
    <source>
        <dbReference type="EMBL" id="MBL0403840.1"/>
    </source>
</evidence>
<dbReference type="RefSeq" id="WP_202057670.1">
    <property type="nucleotide sequence ID" value="NZ_JAEQMY010000008.1"/>
</dbReference>
<comment type="caution">
    <text evidence="8">The sequence shown here is derived from an EMBL/GenBank/DDBJ whole genome shotgun (WGS) entry which is preliminary data.</text>
</comment>
<keyword evidence="4" id="KW-0949">S-adenosyl-L-methionine</keyword>
<evidence type="ECO:0000256" key="1">
    <source>
        <dbReference type="ARBA" id="ARBA00011900"/>
    </source>
</evidence>
<evidence type="ECO:0000256" key="4">
    <source>
        <dbReference type="ARBA" id="ARBA00022691"/>
    </source>
</evidence>
<keyword evidence="3" id="KW-0808">Transferase</keyword>
<dbReference type="AlphaFoldDB" id="A0A936ZA61"/>
<accession>A0A936ZA61</accession>
<keyword evidence="9" id="KW-1185">Reference proteome</keyword>
<comment type="catalytic activity">
    <reaction evidence="5">
        <text>a 2'-deoxyadenosine in DNA + S-adenosyl-L-methionine = an N(6)-methyl-2'-deoxyadenosine in DNA + S-adenosyl-L-homocysteine + H(+)</text>
        <dbReference type="Rhea" id="RHEA:15197"/>
        <dbReference type="Rhea" id="RHEA-COMP:12418"/>
        <dbReference type="Rhea" id="RHEA-COMP:12419"/>
        <dbReference type="ChEBI" id="CHEBI:15378"/>
        <dbReference type="ChEBI" id="CHEBI:57856"/>
        <dbReference type="ChEBI" id="CHEBI:59789"/>
        <dbReference type="ChEBI" id="CHEBI:90615"/>
        <dbReference type="ChEBI" id="CHEBI:90616"/>
        <dbReference type="EC" id="2.1.1.72"/>
    </reaction>
</comment>
<evidence type="ECO:0000259" key="7">
    <source>
        <dbReference type="Pfam" id="PF07669"/>
    </source>
</evidence>
<evidence type="ECO:0000256" key="6">
    <source>
        <dbReference type="SAM" id="Coils"/>
    </source>
</evidence>
<dbReference type="GO" id="GO:0003676">
    <property type="term" value="F:nucleic acid binding"/>
    <property type="evidence" value="ECO:0007669"/>
    <property type="project" value="InterPro"/>
</dbReference>
<dbReference type="GO" id="GO:0032259">
    <property type="term" value="P:methylation"/>
    <property type="evidence" value="ECO:0007669"/>
    <property type="project" value="UniProtKB-KW"/>
</dbReference>
<keyword evidence="2" id="KW-0489">Methyltransferase</keyword>
<dbReference type="PANTHER" id="PTHR33841">
    <property type="entry name" value="DNA METHYLTRANSFERASE YEEA-RELATED"/>
    <property type="match status" value="1"/>
</dbReference>
<organism evidence="8 9">
    <name type="scientific">Microvirga aerilata</name>
    <dbReference type="NCBI Taxonomy" id="670292"/>
    <lineage>
        <taxon>Bacteria</taxon>
        <taxon>Pseudomonadati</taxon>
        <taxon>Pseudomonadota</taxon>
        <taxon>Alphaproteobacteria</taxon>
        <taxon>Hyphomicrobiales</taxon>
        <taxon>Methylobacteriaceae</taxon>
        <taxon>Microvirga</taxon>
    </lineage>
</organism>
<feature type="domain" description="Type II methyltransferase M.TaqI-like" evidence="7">
    <location>
        <begin position="327"/>
        <end position="545"/>
    </location>
</feature>
<evidence type="ECO:0000256" key="3">
    <source>
        <dbReference type="ARBA" id="ARBA00022679"/>
    </source>
</evidence>
<dbReference type="PANTHER" id="PTHR33841:SF1">
    <property type="entry name" value="DNA METHYLTRANSFERASE A"/>
    <property type="match status" value="1"/>
</dbReference>
<evidence type="ECO:0000313" key="9">
    <source>
        <dbReference type="Proteomes" id="UP000605848"/>
    </source>
</evidence>
<dbReference type="NCBIfam" id="NF033452">
    <property type="entry name" value="BREX_1_MTaseX"/>
    <property type="match status" value="1"/>
</dbReference>
<dbReference type="Pfam" id="PF07669">
    <property type="entry name" value="Eco57I"/>
    <property type="match status" value="1"/>
</dbReference>
<feature type="coiled-coil region" evidence="6">
    <location>
        <begin position="1080"/>
        <end position="1107"/>
    </location>
</feature>
<dbReference type="InterPro" id="IPR047939">
    <property type="entry name" value="BREX_1_PglX"/>
</dbReference>
<keyword evidence="6" id="KW-0175">Coiled coil</keyword>
<reference evidence="8" key="1">
    <citation type="submission" date="2021-01" db="EMBL/GenBank/DDBJ databases">
        <title>Microvirga sp.</title>
        <authorList>
            <person name="Kim M.K."/>
        </authorList>
    </citation>
    <scope>NUCLEOTIDE SEQUENCE</scope>
    <source>
        <strain evidence="8">5420S-16</strain>
    </source>
</reference>
<dbReference type="InterPro" id="IPR011639">
    <property type="entry name" value="MethylTrfase_TaqI-like_dom"/>
</dbReference>
<evidence type="ECO:0000256" key="5">
    <source>
        <dbReference type="ARBA" id="ARBA00047942"/>
    </source>
</evidence>
<evidence type="ECO:0000256" key="2">
    <source>
        <dbReference type="ARBA" id="ARBA00022603"/>
    </source>
</evidence>
<dbReference type="InterPro" id="IPR029063">
    <property type="entry name" value="SAM-dependent_MTases_sf"/>
</dbReference>
<dbReference type="SUPFAM" id="SSF53335">
    <property type="entry name" value="S-adenosyl-L-methionine-dependent methyltransferases"/>
    <property type="match status" value="1"/>
</dbReference>
<sequence length="1171" mass="133101">MNTNKLKRLAQDARTYLIGQVTSKLGLVLTEGSAARREVPAAVQELERNILATSQAQVIEKVAYTWFNRFTALRFMDANGYTNPRVVTPAEGATRPEILADAVAGHFDDAIPATTRATVTALLDGRMPSRDAQGEAFRLLLVAMCNRWHGHMPFMFEKIADFTELLMPEDLLSPNSVLSRLRDEMTDADCQDVEVIGWLYQFYISEKKQQVFDALKKNVRITADNMPAATQLFTPHWIVRYLVENSLGRLWLLNRPSSKLAERMDYYINSEEPETDFLRISRPEDIRICDPACGSGHMLTYAFDLLHAIYEEEGYEATQIPALILTHNLHGVEIDDRAGALAAFALTMKAAEALGRRRFLRFEVQPNICVMQDVRFTTAEMQDVASVVGRDLFTSELRETLAQFERAKNFGSLIVPKLRNPAEVARVVRLNDFGGDLLLRDVQERVLKVLEMAEALSPKYHVMVANPPYAGSKGLNDSLGEWVKDRYPNAKSDLYAAFIERGLRLIMPKAFCAMVTMESWMFLSSSEKLREKIYSQAAILSMVHMPYLGKGSTSMGINFGTTAFVLENIFRPALLANYYCLRYFESDAFGVPLHFPPKNERQSTASIKDFEKIPGAPIAYWVSKAVYEIFERSPSLGELGAPTHGVVTGDNDRFLRQWHEVSRTRTGFGCSDRQTALTTRAKWFPVSKGGPFRRWAGNLEYVIDWENDGFVLQTTKHHTGRIRATNFNLTRIFQPGITWSTITSGSFSMRYLPSGLLFESKGSVCFCKTEEERLFLLALTNTKVTSALLLIMSPTLDFHEGPMSRIPIVSIDHGPTVRLASRLRDLSLADWNGQDISWDFMHLPLLAPVYRAETLAGAYNYLRAHWRDMTDEMQRLEEENNRIFIDAYGLHDELGPEVALDEVSLTCNPAYRYGGNLTEAEKETRLLADTIAEFMHYAVGCMFGRYSLDVPGLILANQGEGLADYLGRVPEPSFMPNEDNVIPVLDGDWFADDITERFRKFLRVTFGEAKLQENLTFIEAALGKDIRKWFTRDFFDYHVRRFKKRPIYWMFSSPKGSFNALIYMHRYRPDTVSVLLNDYLREYISKLQTERARLEKLSDDLAASQGQRTRALKDVATVIKQIDELTTWERDVVFPLAQSKIEIDLDEGVKRNYPRFGAALKPIKGLEAADE</sequence>
<dbReference type="InterPro" id="IPR002052">
    <property type="entry name" value="DNA_methylase_N6_adenine_CS"/>
</dbReference>